<accession>K2PVG3</accession>
<dbReference type="PATRIC" id="fig|555500.3.peg.132"/>
<gene>
    <name evidence="2" type="ORF">I215_00635</name>
</gene>
<dbReference type="Proteomes" id="UP000007364">
    <property type="component" value="Unassembled WGS sequence"/>
</dbReference>
<dbReference type="InterPro" id="IPR005135">
    <property type="entry name" value="Endo/exonuclease/phosphatase"/>
</dbReference>
<dbReference type="eggNOG" id="COG2374">
    <property type="taxonomic scope" value="Bacteria"/>
</dbReference>
<comment type="caution">
    <text evidence="2">The sequence shown here is derived from an EMBL/GenBank/DDBJ whole genome shotgun (WGS) entry which is preliminary data.</text>
</comment>
<dbReference type="EMBL" id="AMSG01000001">
    <property type="protein sequence ID" value="EKF56675.1"/>
    <property type="molecule type" value="Genomic_DNA"/>
</dbReference>
<name>K2PVG3_9FLAO</name>
<dbReference type="STRING" id="555500.I215_00635"/>
<evidence type="ECO:0000259" key="1">
    <source>
        <dbReference type="Pfam" id="PF19580"/>
    </source>
</evidence>
<organism evidence="2 3">
    <name type="scientific">Galbibacter marinus</name>
    <dbReference type="NCBI Taxonomy" id="555500"/>
    <lineage>
        <taxon>Bacteria</taxon>
        <taxon>Pseudomonadati</taxon>
        <taxon>Bacteroidota</taxon>
        <taxon>Flavobacteriia</taxon>
        <taxon>Flavobacteriales</taxon>
        <taxon>Flavobacteriaceae</taxon>
        <taxon>Galbibacter</taxon>
    </lineage>
</organism>
<dbReference type="Gene3D" id="3.60.10.10">
    <property type="entry name" value="Endonuclease/exonuclease/phosphatase"/>
    <property type="match status" value="1"/>
</dbReference>
<dbReference type="PANTHER" id="PTHR42834">
    <property type="entry name" value="ENDONUCLEASE/EXONUCLEASE/PHOSPHATASE FAMILY PROTEIN (AFU_ORTHOLOGUE AFUA_3G09210)"/>
    <property type="match status" value="1"/>
</dbReference>
<evidence type="ECO:0000313" key="3">
    <source>
        <dbReference type="Proteomes" id="UP000007364"/>
    </source>
</evidence>
<dbReference type="AlphaFoldDB" id="K2PVG3"/>
<keyword evidence="3" id="KW-1185">Reference proteome</keyword>
<sequence length="316" mass="36592">MTDSSTISVAFYNLENLFDTVDDPHILDDDFTAEGTLQWTKERYENKLFKLSRAISEIGYETINRPPSIVGVAEVENKKVLNDLISYNGLKDLEYDFVHHNSPDERGIDTGLLFKKGHFEPLESATVTVMVYNPENERDFTRDILYVRGNLHGEMVHVYVNHWPSRRDGGEKTDYKRITAAKTLIKHLEEVKQTYPQGKFIIMGDFNDNPDSESIKDHLLIDGLFNPMTPMLIPTQQGSVTYRGRWNLFDQIIISTNFFATQGKGLKFDRAEILSERFLEDWNERYEGFPFRTYAGRKYIGGYSDHFPVYIVLKTS</sequence>
<proteinExistence type="predicted"/>
<reference evidence="2 3" key="1">
    <citation type="journal article" date="2012" name="J. Bacteriol.">
        <title>Genome Sequence of Galbibacter marinum Type Strain ck-I2-15.</title>
        <authorList>
            <person name="Lai Q."/>
            <person name="Li C."/>
            <person name="Shao Z."/>
        </authorList>
    </citation>
    <scope>NUCLEOTIDE SEQUENCE [LARGE SCALE GENOMIC DNA]</scope>
    <source>
        <strain evidence="3">ck-I2-15</strain>
    </source>
</reference>
<dbReference type="PANTHER" id="PTHR42834:SF1">
    <property type="entry name" value="ENDONUCLEASE_EXONUCLEASE_PHOSPHATASE FAMILY PROTEIN (AFU_ORTHOLOGUE AFUA_3G09210)"/>
    <property type="match status" value="1"/>
</dbReference>
<dbReference type="SUPFAM" id="SSF56219">
    <property type="entry name" value="DNase I-like"/>
    <property type="match status" value="1"/>
</dbReference>
<evidence type="ECO:0000313" key="2">
    <source>
        <dbReference type="EMBL" id="EKF56675.1"/>
    </source>
</evidence>
<dbReference type="OrthoDB" id="9802724at2"/>
<dbReference type="InterPro" id="IPR036691">
    <property type="entry name" value="Endo/exonu/phosph_ase_sf"/>
</dbReference>
<dbReference type="Pfam" id="PF19580">
    <property type="entry name" value="Exo_endo_phos_3"/>
    <property type="match status" value="1"/>
</dbReference>
<dbReference type="RefSeq" id="WP_008990004.1">
    <property type="nucleotide sequence ID" value="NZ_AMSG01000001.1"/>
</dbReference>
<protein>
    <recommendedName>
        <fullName evidence="1">Endonuclease/exonuclease/phosphatase domain-containing protein</fullName>
    </recommendedName>
</protein>
<dbReference type="GO" id="GO:0003824">
    <property type="term" value="F:catalytic activity"/>
    <property type="evidence" value="ECO:0007669"/>
    <property type="project" value="InterPro"/>
</dbReference>
<feature type="domain" description="Endonuclease/exonuclease/phosphatase" evidence="1">
    <location>
        <begin position="8"/>
        <end position="314"/>
    </location>
</feature>